<evidence type="ECO:0000256" key="6">
    <source>
        <dbReference type="SAM" id="MobiDB-lite"/>
    </source>
</evidence>
<evidence type="ECO:0000259" key="8">
    <source>
        <dbReference type="PROSITE" id="PS51900"/>
    </source>
</evidence>
<dbReference type="InterPro" id="IPR044068">
    <property type="entry name" value="CB"/>
</dbReference>
<evidence type="ECO:0000256" key="5">
    <source>
        <dbReference type="PROSITE-ProRule" id="PRU01248"/>
    </source>
</evidence>
<dbReference type="AlphaFoldDB" id="A0AAX1J6T0"/>
<evidence type="ECO:0000259" key="7">
    <source>
        <dbReference type="PROSITE" id="PS51898"/>
    </source>
</evidence>
<dbReference type="Gene3D" id="1.10.443.10">
    <property type="entry name" value="Intergrase catalytic core"/>
    <property type="match status" value="1"/>
</dbReference>
<dbReference type="InterPro" id="IPR050090">
    <property type="entry name" value="Tyrosine_recombinase_XerCD"/>
</dbReference>
<dbReference type="Pfam" id="PF14659">
    <property type="entry name" value="Phage_int_SAM_3"/>
    <property type="match status" value="1"/>
</dbReference>
<protein>
    <submittedName>
        <fullName evidence="9">Site-specific integrase</fullName>
    </submittedName>
</protein>
<feature type="compositionally biased region" description="Basic and acidic residues" evidence="6">
    <location>
        <begin position="8"/>
        <end position="21"/>
    </location>
</feature>
<proteinExistence type="inferred from homology"/>
<dbReference type="InterPro" id="IPR004107">
    <property type="entry name" value="Integrase_SAM-like_N"/>
</dbReference>
<keyword evidence="3 5" id="KW-0238">DNA-binding</keyword>
<dbReference type="GO" id="GO:0006310">
    <property type="term" value="P:DNA recombination"/>
    <property type="evidence" value="ECO:0007669"/>
    <property type="project" value="UniProtKB-KW"/>
</dbReference>
<feature type="domain" description="Core-binding (CB)" evidence="8">
    <location>
        <begin position="105"/>
        <end position="203"/>
    </location>
</feature>
<keyword evidence="4" id="KW-0233">DNA recombination</keyword>
<dbReference type="GO" id="GO:0003677">
    <property type="term" value="F:DNA binding"/>
    <property type="evidence" value="ECO:0007669"/>
    <property type="project" value="UniProtKB-UniRule"/>
</dbReference>
<evidence type="ECO:0000313" key="10">
    <source>
        <dbReference type="Proteomes" id="UP000663583"/>
    </source>
</evidence>
<comment type="similarity">
    <text evidence="1">Belongs to the 'phage' integrase family.</text>
</comment>
<dbReference type="InterPro" id="IPR010998">
    <property type="entry name" value="Integrase_recombinase_N"/>
</dbReference>
<evidence type="ECO:0000256" key="4">
    <source>
        <dbReference type="ARBA" id="ARBA00023172"/>
    </source>
</evidence>
<gene>
    <name evidence="9" type="ORF">I2456_21015</name>
</gene>
<organism evidence="9 10">
    <name type="scientific">Mycobacterium kubicae</name>
    <dbReference type="NCBI Taxonomy" id="120959"/>
    <lineage>
        <taxon>Bacteria</taxon>
        <taxon>Bacillati</taxon>
        <taxon>Actinomycetota</taxon>
        <taxon>Actinomycetes</taxon>
        <taxon>Mycobacteriales</taxon>
        <taxon>Mycobacteriaceae</taxon>
        <taxon>Mycobacterium</taxon>
        <taxon>Mycobacterium simiae complex</taxon>
    </lineage>
</organism>
<accession>A0AAX1J6T0</accession>
<dbReference type="PROSITE" id="PS51898">
    <property type="entry name" value="TYR_RECOMBINASE"/>
    <property type="match status" value="1"/>
</dbReference>
<dbReference type="InterPro" id="IPR011010">
    <property type="entry name" value="DNA_brk_join_enz"/>
</dbReference>
<sequence length="421" mass="46313">MKRGIRGGVEDRWHRSARRGEQVPWPADTPGASSWCTDPRHGEVGTLVATERHGQGKRWMARWVGGDCHERAKSFDRKAQAQAHISQVSADINRGTYADPTRTAITFGVVAEEWFRNRSGANKLKPKTIAGYRSLLDVIVLPRWAETKLRDLQHADIQAWVTWLATDPAARHRAVGSAGEGGLSPGRVIQAFQVVDQVLGYAVRARYMAVNPADGIELPRKRTREDIALSHEEVSRLAEAVPEIRPAILLLAYGGMRFGEMAALRVRDVDLTRRRIRVARSVTRVARMGHVEGDTKTHQVRIVPILTQTLADALIEVVGNREGSEYLFPGRDGGPLTLGWFRWRFDQAAVAAGLTGITPKTLRYTAGSLALASGASIVTVSKLLGHRNVTTTMNVYSHMLPDDFDNLATAMDTAARAAAVI</sequence>
<dbReference type="GO" id="GO:0015074">
    <property type="term" value="P:DNA integration"/>
    <property type="evidence" value="ECO:0007669"/>
    <property type="project" value="UniProtKB-KW"/>
</dbReference>
<dbReference type="SUPFAM" id="SSF56349">
    <property type="entry name" value="DNA breaking-rejoining enzymes"/>
    <property type="match status" value="1"/>
</dbReference>
<feature type="region of interest" description="Disordered" evidence="6">
    <location>
        <begin position="1"/>
        <end position="40"/>
    </location>
</feature>
<dbReference type="Gene3D" id="1.10.150.130">
    <property type="match status" value="1"/>
</dbReference>
<evidence type="ECO:0000256" key="3">
    <source>
        <dbReference type="ARBA" id="ARBA00023125"/>
    </source>
</evidence>
<keyword evidence="2" id="KW-0229">DNA integration</keyword>
<dbReference type="PROSITE" id="PS51900">
    <property type="entry name" value="CB"/>
    <property type="match status" value="1"/>
</dbReference>
<dbReference type="PANTHER" id="PTHR30349">
    <property type="entry name" value="PHAGE INTEGRASE-RELATED"/>
    <property type="match status" value="1"/>
</dbReference>
<dbReference type="InterPro" id="IPR002104">
    <property type="entry name" value="Integrase_catalytic"/>
</dbReference>
<dbReference type="Pfam" id="PF00589">
    <property type="entry name" value="Phage_integrase"/>
    <property type="match status" value="1"/>
</dbReference>
<feature type="domain" description="Tyr recombinase" evidence="7">
    <location>
        <begin position="224"/>
        <end position="412"/>
    </location>
</feature>
<dbReference type="EMBL" id="CP065047">
    <property type="protein sequence ID" value="QPI36901.1"/>
    <property type="molecule type" value="Genomic_DNA"/>
</dbReference>
<reference evidence="9" key="1">
    <citation type="submission" date="2020-11" db="EMBL/GenBank/DDBJ databases">
        <title>Intraspecies plasmid and genomic variation of Mycobacterium kubicae revealed by the complete genome sequences of two clinical isolates.</title>
        <authorList>
            <person name="Hendrix J.R."/>
            <person name="Epperson L.E."/>
            <person name="Honda J.R."/>
            <person name="Strong M."/>
        </authorList>
    </citation>
    <scope>NUCLEOTIDE SEQUENCE</scope>
    <source>
        <strain evidence="9">JCM 13573</strain>
    </source>
</reference>
<evidence type="ECO:0000256" key="2">
    <source>
        <dbReference type="ARBA" id="ARBA00022908"/>
    </source>
</evidence>
<evidence type="ECO:0000256" key="1">
    <source>
        <dbReference type="ARBA" id="ARBA00008857"/>
    </source>
</evidence>
<dbReference type="InterPro" id="IPR013762">
    <property type="entry name" value="Integrase-like_cat_sf"/>
</dbReference>
<dbReference type="Proteomes" id="UP000663583">
    <property type="component" value="Chromosome"/>
</dbReference>
<dbReference type="CDD" id="cd01189">
    <property type="entry name" value="INT_ICEBs1_C_like"/>
    <property type="match status" value="1"/>
</dbReference>
<name>A0AAX1J6T0_9MYCO</name>
<evidence type="ECO:0000313" key="9">
    <source>
        <dbReference type="EMBL" id="QPI36901.1"/>
    </source>
</evidence>
<dbReference type="PANTHER" id="PTHR30349:SF64">
    <property type="entry name" value="PROPHAGE INTEGRASE INTD-RELATED"/>
    <property type="match status" value="1"/>
</dbReference>
<dbReference type="KEGG" id="mku:I2456_21015"/>